<evidence type="ECO:0000259" key="1">
    <source>
        <dbReference type="Pfam" id="PF13568"/>
    </source>
</evidence>
<accession>A0A0F9SPB9</accession>
<gene>
    <name evidence="2" type="ORF">LCGC14_0827510</name>
</gene>
<dbReference type="Pfam" id="PF13568">
    <property type="entry name" value="OMP_b-brl_2"/>
    <property type="match status" value="1"/>
</dbReference>
<proteinExistence type="predicted"/>
<protein>
    <recommendedName>
        <fullName evidence="1">Outer membrane protein beta-barrel domain-containing protein</fullName>
    </recommendedName>
</protein>
<comment type="caution">
    <text evidence="2">The sequence shown here is derived from an EMBL/GenBank/DDBJ whole genome shotgun (WGS) entry which is preliminary data.</text>
</comment>
<evidence type="ECO:0000313" key="2">
    <source>
        <dbReference type="EMBL" id="KKN31093.1"/>
    </source>
</evidence>
<reference evidence="2" key="1">
    <citation type="journal article" date="2015" name="Nature">
        <title>Complex archaea that bridge the gap between prokaryotes and eukaryotes.</title>
        <authorList>
            <person name="Spang A."/>
            <person name="Saw J.H."/>
            <person name="Jorgensen S.L."/>
            <person name="Zaremba-Niedzwiedzka K."/>
            <person name="Martijn J."/>
            <person name="Lind A.E."/>
            <person name="van Eijk R."/>
            <person name="Schleper C."/>
            <person name="Guy L."/>
            <person name="Ettema T.J."/>
        </authorList>
    </citation>
    <scope>NUCLEOTIDE SEQUENCE</scope>
</reference>
<dbReference type="InterPro" id="IPR025665">
    <property type="entry name" value="Beta-barrel_OMP_2"/>
</dbReference>
<name>A0A0F9SPB9_9ZZZZ</name>
<organism evidence="2">
    <name type="scientific">marine sediment metagenome</name>
    <dbReference type="NCBI Taxonomy" id="412755"/>
    <lineage>
        <taxon>unclassified sequences</taxon>
        <taxon>metagenomes</taxon>
        <taxon>ecological metagenomes</taxon>
    </lineage>
</organism>
<dbReference type="EMBL" id="LAZR01002357">
    <property type="protein sequence ID" value="KKN31093.1"/>
    <property type="molecule type" value="Genomic_DNA"/>
</dbReference>
<dbReference type="AlphaFoldDB" id="A0A0F9SPB9"/>
<feature type="domain" description="Outer membrane protein beta-barrel" evidence="1">
    <location>
        <begin position="25"/>
        <end position="175"/>
    </location>
</feature>
<sequence length="194" mass="21148">MKIKLVAILLLLFFGLSQTNAQVFEGTSGPVDLNEIRFGPKIGFLASNFSGNDFVNINVKTGGFIGAIAEIPAFFDSFYIQPELLFALKGADVGPGNLNLYYLQLPVMAKYHITDAIAVELGPQVGFLLGDNGNKEPLTNVNPKGIDVGLNVGGGYLLNDSYYFQLRFEAGFSRVLDDFDLRNRAISLGASYFF</sequence>